<keyword evidence="1" id="KW-1133">Transmembrane helix</keyword>
<feature type="transmembrane region" description="Helical" evidence="1">
    <location>
        <begin position="46"/>
        <end position="64"/>
    </location>
</feature>
<evidence type="ECO:0000256" key="1">
    <source>
        <dbReference type="SAM" id="Phobius"/>
    </source>
</evidence>
<keyword evidence="1" id="KW-0472">Membrane</keyword>
<gene>
    <name evidence="2" type="ORF">JMN32_05065</name>
</gene>
<sequence>MSKRHLLLLTGLVICCIGSVLFLSKPALHPFFDLSNSGPIGDTIGGITAPIINLVGAILVYISFKAQIAANKVQERAIDGERNRNRQQQNFSSSLKLLELCRKEFDDLTYKSGKNQIETGQDSLRQYINKLKTPNSDEVIHKTAYHLSLYASVNKLSMLMKRVSKLEMFKDDKIYLALLIQDFYYYSYGHYYGYLADAVEKRLAMLEKKLKNSVVDVKDLDYLTAESQLTLFRNIFLDLVTNFHELDSQIQEWQNERKN</sequence>
<dbReference type="AlphaFoldDB" id="A0A937KB69"/>
<dbReference type="Proteomes" id="UP000614216">
    <property type="component" value="Unassembled WGS sequence"/>
</dbReference>
<comment type="caution">
    <text evidence="2">The sequence shown here is derived from an EMBL/GenBank/DDBJ whole genome shotgun (WGS) entry which is preliminary data.</text>
</comment>
<organism evidence="2 3">
    <name type="scientific">Fulvivirga marina</name>
    <dbReference type="NCBI Taxonomy" id="2494733"/>
    <lineage>
        <taxon>Bacteria</taxon>
        <taxon>Pseudomonadati</taxon>
        <taxon>Bacteroidota</taxon>
        <taxon>Cytophagia</taxon>
        <taxon>Cytophagales</taxon>
        <taxon>Fulvivirgaceae</taxon>
        <taxon>Fulvivirga</taxon>
    </lineage>
</organism>
<proteinExistence type="predicted"/>
<accession>A0A937KB69</accession>
<keyword evidence="1" id="KW-0812">Transmembrane</keyword>
<evidence type="ECO:0000313" key="2">
    <source>
        <dbReference type="EMBL" id="MBL6445667.1"/>
    </source>
</evidence>
<name>A0A937KB69_9BACT</name>
<evidence type="ECO:0000313" key="3">
    <source>
        <dbReference type="Proteomes" id="UP000614216"/>
    </source>
</evidence>
<keyword evidence="3" id="KW-1185">Reference proteome</keyword>
<protein>
    <submittedName>
        <fullName evidence="2">Uncharacterized protein</fullName>
    </submittedName>
</protein>
<reference evidence="2" key="1">
    <citation type="submission" date="2021-01" db="EMBL/GenBank/DDBJ databases">
        <title>Fulvivirga kasyanovii gen. nov., sp nov., a novel member of the phylum Bacteroidetes isolated from seawater in a mussel farm.</title>
        <authorList>
            <person name="Zhao L.-H."/>
            <person name="Wang Z.-J."/>
        </authorList>
    </citation>
    <scope>NUCLEOTIDE SEQUENCE</scope>
    <source>
        <strain evidence="2">29W222</strain>
    </source>
</reference>
<dbReference type="EMBL" id="JAEUGD010000016">
    <property type="protein sequence ID" value="MBL6445667.1"/>
    <property type="molecule type" value="Genomic_DNA"/>
</dbReference>
<dbReference type="RefSeq" id="WP_202855206.1">
    <property type="nucleotide sequence ID" value="NZ_JAEUGD010000016.1"/>
</dbReference>